<dbReference type="EMBL" id="VUJU01001597">
    <property type="protein sequence ID" value="KAF0764593.1"/>
    <property type="molecule type" value="Genomic_DNA"/>
</dbReference>
<dbReference type="Proteomes" id="UP000478052">
    <property type="component" value="Unassembled WGS sequence"/>
</dbReference>
<sequence>MVINLIEDHIFKWVILDSERSDECIDFTMLCVFFLSEYTRTCRNNAPISNFRNGFRFHREKPKKKKK</sequence>
<evidence type="ECO:0000313" key="1">
    <source>
        <dbReference type="EMBL" id="KAF0764593.1"/>
    </source>
</evidence>
<gene>
    <name evidence="1" type="ORF">FWK35_00013863</name>
</gene>
<keyword evidence="2" id="KW-1185">Reference proteome</keyword>
<name>A0A6G0Z2M0_APHCR</name>
<dbReference type="AlphaFoldDB" id="A0A6G0Z2M0"/>
<accession>A0A6G0Z2M0</accession>
<comment type="caution">
    <text evidence="1">The sequence shown here is derived from an EMBL/GenBank/DDBJ whole genome shotgun (WGS) entry which is preliminary data.</text>
</comment>
<evidence type="ECO:0000313" key="2">
    <source>
        <dbReference type="Proteomes" id="UP000478052"/>
    </source>
</evidence>
<proteinExistence type="predicted"/>
<protein>
    <submittedName>
        <fullName evidence="1">Uncharacterized protein</fullName>
    </submittedName>
</protein>
<reference evidence="1 2" key="1">
    <citation type="submission" date="2019-08" db="EMBL/GenBank/DDBJ databases">
        <title>Whole genome of Aphis craccivora.</title>
        <authorList>
            <person name="Voronova N.V."/>
            <person name="Shulinski R.S."/>
            <person name="Bandarenka Y.V."/>
            <person name="Zhorov D.G."/>
            <person name="Warner D."/>
        </authorList>
    </citation>
    <scope>NUCLEOTIDE SEQUENCE [LARGE SCALE GENOMIC DNA]</scope>
    <source>
        <strain evidence="1">180601</strain>
        <tissue evidence="1">Whole Body</tissue>
    </source>
</reference>
<organism evidence="1 2">
    <name type="scientific">Aphis craccivora</name>
    <name type="common">Cowpea aphid</name>
    <dbReference type="NCBI Taxonomy" id="307492"/>
    <lineage>
        <taxon>Eukaryota</taxon>
        <taxon>Metazoa</taxon>
        <taxon>Ecdysozoa</taxon>
        <taxon>Arthropoda</taxon>
        <taxon>Hexapoda</taxon>
        <taxon>Insecta</taxon>
        <taxon>Pterygota</taxon>
        <taxon>Neoptera</taxon>
        <taxon>Paraneoptera</taxon>
        <taxon>Hemiptera</taxon>
        <taxon>Sternorrhyncha</taxon>
        <taxon>Aphidomorpha</taxon>
        <taxon>Aphidoidea</taxon>
        <taxon>Aphididae</taxon>
        <taxon>Aphidini</taxon>
        <taxon>Aphis</taxon>
        <taxon>Aphis</taxon>
    </lineage>
</organism>